<reference evidence="2 3" key="1">
    <citation type="submission" date="2017-11" db="EMBL/GenBank/DDBJ databases">
        <title>De novo assembly and phasing of dikaryotic genomes from two isolates of Puccinia coronata f. sp. avenae, the causal agent of oat crown rust.</title>
        <authorList>
            <person name="Miller M.E."/>
            <person name="Zhang Y."/>
            <person name="Omidvar V."/>
            <person name="Sperschneider J."/>
            <person name="Schwessinger B."/>
            <person name="Raley C."/>
            <person name="Palmer J.M."/>
            <person name="Garnica D."/>
            <person name="Upadhyaya N."/>
            <person name="Rathjen J."/>
            <person name="Taylor J.M."/>
            <person name="Park R.F."/>
            <person name="Dodds P.N."/>
            <person name="Hirsch C.D."/>
            <person name="Kianian S.F."/>
            <person name="Figueroa M."/>
        </authorList>
    </citation>
    <scope>NUCLEOTIDE SEQUENCE [LARGE SCALE GENOMIC DNA]</scope>
    <source>
        <strain evidence="2">12SD80</strain>
    </source>
</reference>
<sequence>MSGTSFRELVTWGTTLEREPSEISRRAKQIYARAKSKLAVERGHGIPGIHGNDRALACLCLCLVKLSNLSSPSERKDIEITLQRTSGVTQRIFTGGLKDLARILETSGHNSNSGKKKKPTTACAGASTSGPSKEGGSPSKKKKKKEKTAAENGQQEKYTGQVGDDEVQQQEKLASDTRTSLLLPASAAAARTPHKRPISAILEEEEEQADDDDDDDDDDAATPKRKTAGRGGPLSVPPSHARRALSPAPQDPDGGRVRVLDAKPELRLPAHPTIPPKPMSIFHSVPVFHPNKNMTTSSRMSVNFSDWNWKLDLCNDQWSPTDVREWFAWNQTCLDKSLS</sequence>
<feature type="compositionally biased region" description="Acidic residues" evidence="1">
    <location>
        <begin position="202"/>
        <end position="220"/>
    </location>
</feature>
<feature type="compositionally biased region" description="Low complexity" evidence="1">
    <location>
        <begin position="177"/>
        <end position="191"/>
    </location>
</feature>
<name>A0A2N5VQE8_9BASI</name>
<dbReference type="Proteomes" id="UP000235392">
    <property type="component" value="Unassembled WGS sequence"/>
</dbReference>
<evidence type="ECO:0000313" key="3">
    <source>
        <dbReference type="Proteomes" id="UP000235392"/>
    </source>
</evidence>
<dbReference type="EMBL" id="PGCI01000001">
    <property type="protein sequence ID" value="PLW52233.1"/>
    <property type="molecule type" value="Genomic_DNA"/>
</dbReference>
<accession>A0A2N5VQE8</accession>
<organism evidence="2 3">
    <name type="scientific">Puccinia coronata f. sp. avenae</name>
    <dbReference type="NCBI Taxonomy" id="200324"/>
    <lineage>
        <taxon>Eukaryota</taxon>
        <taxon>Fungi</taxon>
        <taxon>Dikarya</taxon>
        <taxon>Basidiomycota</taxon>
        <taxon>Pucciniomycotina</taxon>
        <taxon>Pucciniomycetes</taxon>
        <taxon>Pucciniales</taxon>
        <taxon>Pucciniaceae</taxon>
        <taxon>Puccinia</taxon>
    </lineage>
</organism>
<proteinExistence type="predicted"/>
<evidence type="ECO:0000256" key="1">
    <source>
        <dbReference type="SAM" id="MobiDB-lite"/>
    </source>
</evidence>
<feature type="compositionally biased region" description="Low complexity" evidence="1">
    <location>
        <begin position="127"/>
        <end position="138"/>
    </location>
</feature>
<comment type="caution">
    <text evidence="2">The sequence shown here is derived from an EMBL/GenBank/DDBJ whole genome shotgun (WGS) entry which is preliminary data.</text>
</comment>
<dbReference type="AlphaFoldDB" id="A0A2N5VQE8"/>
<feature type="region of interest" description="Disordered" evidence="1">
    <location>
        <begin position="107"/>
        <end position="257"/>
    </location>
</feature>
<protein>
    <submittedName>
        <fullName evidence="2">Uncharacterized protein</fullName>
    </submittedName>
</protein>
<gene>
    <name evidence="2" type="ORF">PCASD_00187</name>
</gene>
<evidence type="ECO:0000313" key="2">
    <source>
        <dbReference type="EMBL" id="PLW52233.1"/>
    </source>
</evidence>